<proteinExistence type="predicted"/>
<keyword evidence="1" id="KW-0472">Membrane</keyword>
<dbReference type="AlphaFoldDB" id="A0A937F5X9"/>
<keyword evidence="1" id="KW-0812">Transmembrane</keyword>
<feature type="transmembrane region" description="Helical" evidence="1">
    <location>
        <begin position="6"/>
        <end position="25"/>
    </location>
</feature>
<evidence type="ECO:0000313" key="3">
    <source>
        <dbReference type="Proteomes" id="UP000659388"/>
    </source>
</evidence>
<evidence type="ECO:0000256" key="1">
    <source>
        <dbReference type="SAM" id="Phobius"/>
    </source>
</evidence>
<comment type="caution">
    <text evidence="2">The sequence shown here is derived from an EMBL/GenBank/DDBJ whole genome shotgun (WGS) entry which is preliminary data.</text>
</comment>
<dbReference type="EMBL" id="JAESIY010000001">
    <property type="protein sequence ID" value="MBL3654703.1"/>
    <property type="molecule type" value="Genomic_DNA"/>
</dbReference>
<keyword evidence="1" id="KW-1133">Transmembrane helix</keyword>
<evidence type="ECO:0000313" key="2">
    <source>
        <dbReference type="EMBL" id="MBL3654703.1"/>
    </source>
</evidence>
<reference evidence="2" key="1">
    <citation type="submission" date="2021-01" db="EMBL/GenBank/DDBJ databases">
        <title>Fulvivirga kasyanovii gen. nov., sp nov., a novel member of the phylum Bacteroidetes isolated from seawater in a mussel farm.</title>
        <authorList>
            <person name="Zhao L.-H."/>
            <person name="Wang Z.-J."/>
        </authorList>
    </citation>
    <scope>NUCLEOTIDE SEQUENCE</scope>
    <source>
        <strain evidence="2">2943</strain>
    </source>
</reference>
<dbReference type="InterPro" id="IPR021314">
    <property type="entry name" value="DUF2911"/>
</dbReference>
<gene>
    <name evidence="2" type="ORF">JL102_01075</name>
</gene>
<sequence length="182" mass="20584">MKKLIVFVGSIVAIIAIFLVVFRVYTKSFSPQDKVAYKSDSVDIEVKYSRPYVKDRVIFGELVPYGKVWRTGANEATVLSISHDLKINGKELKAGSYSIFTIPGKNSWKVIFNNEIGQWGIDVFSQSANRDPEMDALILQVKPIYTSNVFNQFTIALEAMGDEVEMIMMWENTLIVVPFSVK</sequence>
<dbReference type="Proteomes" id="UP000659388">
    <property type="component" value="Unassembled WGS sequence"/>
</dbReference>
<keyword evidence="3" id="KW-1185">Reference proteome</keyword>
<dbReference type="RefSeq" id="WP_202241751.1">
    <property type="nucleotide sequence ID" value="NZ_JAESIY010000001.1"/>
</dbReference>
<name>A0A937F5X9_9BACT</name>
<protein>
    <submittedName>
        <fullName evidence="2">DUF2911 domain-containing protein</fullName>
    </submittedName>
</protein>
<dbReference type="Pfam" id="PF11138">
    <property type="entry name" value="DUF2911"/>
    <property type="match status" value="1"/>
</dbReference>
<accession>A0A937F5X9</accession>
<organism evidence="2 3">
    <name type="scientific">Fulvivirga sediminis</name>
    <dbReference type="NCBI Taxonomy" id="2803949"/>
    <lineage>
        <taxon>Bacteria</taxon>
        <taxon>Pseudomonadati</taxon>
        <taxon>Bacteroidota</taxon>
        <taxon>Cytophagia</taxon>
        <taxon>Cytophagales</taxon>
        <taxon>Fulvivirgaceae</taxon>
        <taxon>Fulvivirga</taxon>
    </lineage>
</organism>